<dbReference type="CDD" id="cd00055">
    <property type="entry name" value="EGF_Lam"/>
    <property type="match status" value="7"/>
</dbReference>
<evidence type="ECO:0000259" key="12">
    <source>
        <dbReference type="PROSITE" id="PS51115"/>
    </source>
</evidence>
<sequence>SGEREIHTSLVNGRPGANESSAALREFTLARYVRLRLQKIRTLNAEYMSLRPGFDDASVTRRLFYSIKDISIGGQCVCSGHASRCPQNGKYGRPQCECQHNTCGPNCEDCCPLYNQFPWRAGTPSDGAQCEPCQCYGHATSCRYDPDIAAAHLSRDVYGEFRGGGVCINCTAHTTGINCERCEEGWYRPKGISPLDPAPCRPCNCKNPGATGRCAQDGDPTDKTPGHCECVEGFGGPQCETCAPGYRGYPKCEPCQCDVRGIDMTSSCETSCKCKENVEGEKCDRCKPGYFSLDKNNPLGCIKCYCSGVSNICYASTDLNIENYSTLSGWLVSDLAVTRTVLPSPDADTGQLSVGNYELPGVESYFWLAPERYRGNLLTSYGTNVTFTVSWVAMRGDTSGRPTGSNGLQLGIGDALFKPPNATITIPFLENNWYHVPNDLKDILGQEYHGDAASRAELMSVLTHVKYMLLRAKFHTDQVEGSRQDCTEEMGTAGGSGSLTQLVERCDCPPGYVGRSCEACGYGYTHVGPSPGQGECRKCNCSGHAPTCDPVTGQCAPCEHNTNGTKCEICNPGYYGDATQGTPSDCLRCACPRLEAGNNFSPQCELDDNDAGYICTDCPQGYDGDHCEKCSSGFYGSPLELGSTCKRCECGGGPCDERTGQCLRCRGNTEGWRCERCLPNHYGDPAQADCKPCECNVLGAERSDWCDVETGQCKCRERYAGRACDQCEPGYGDIAAGCVACACHPIGGISQECDSVTGKCQCHPGVSGANCGSCEDLHFGFSSSGCQTVFKCK</sequence>
<dbReference type="FunFam" id="2.10.25.10:FF:000090">
    <property type="entry name" value="laminin subunit alpha"/>
    <property type="match status" value="1"/>
</dbReference>
<dbReference type="SMART" id="SM00181">
    <property type="entry name" value="EGF"/>
    <property type="match status" value="7"/>
</dbReference>
<feature type="domain" description="Laminin EGF-like" evidence="11">
    <location>
        <begin position="693"/>
        <end position="740"/>
    </location>
</feature>
<feature type="domain" description="Laminin EGF-like" evidence="11">
    <location>
        <begin position="539"/>
        <end position="588"/>
    </location>
</feature>
<dbReference type="PANTHER" id="PTHR10574">
    <property type="entry name" value="NETRIN/LAMININ-RELATED"/>
    <property type="match status" value="1"/>
</dbReference>
<evidence type="ECO:0000256" key="10">
    <source>
        <dbReference type="PROSITE-ProRule" id="PRU00460"/>
    </source>
</evidence>
<feature type="disulfide bond" evidence="10">
    <location>
        <begin position="762"/>
        <end position="771"/>
    </location>
</feature>
<dbReference type="InterPro" id="IPR000034">
    <property type="entry name" value="Laminin_IV"/>
</dbReference>
<dbReference type="SUPFAM" id="SSF57196">
    <property type="entry name" value="EGF/Laminin"/>
    <property type="match status" value="8"/>
</dbReference>
<dbReference type="Gene3D" id="2.10.25.10">
    <property type="entry name" value="Laminin"/>
    <property type="match status" value="7"/>
</dbReference>
<feature type="domain" description="Laminin EGF-like" evidence="11">
    <location>
        <begin position="255"/>
        <end position="303"/>
    </location>
</feature>
<evidence type="ECO:0000256" key="1">
    <source>
        <dbReference type="ARBA" id="ARBA00004302"/>
    </source>
</evidence>
<dbReference type="GO" id="GO:0005604">
    <property type="term" value="C:basement membrane"/>
    <property type="evidence" value="ECO:0007669"/>
    <property type="project" value="UniProtKB-SubCell"/>
</dbReference>
<dbReference type="GO" id="GO:0009888">
    <property type="term" value="P:tissue development"/>
    <property type="evidence" value="ECO:0007669"/>
    <property type="project" value="TreeGrafter"/>
</dbReference>
<reference evidence="14" key="2">
    <citation type="submission" date="2023-05" db="EMBL/GenBank/DDBJ databases">
        <authorList>
            <person name="Fouks B."/>
        </authorList>
    </citation>
    <scope>NUCLEOTIDE SEQUENCE</scope>
    <source>
        <strain evidence="14">Stay&amp;Tobe</strain>
        <tissue evidence="14">Testes</tissue>
    </source>
</reference>
<feature type="disulfide bond" evidence="10">
    <location>
        <begin position="743"/>
        <end position="760"/>
    </location>
</feature>
<evidence type="ECO:0000313" key="14">
    <source>
        <dbReference type="EMBL" id="KAJ9598480.1"/>
    </source>
</evidence>
<dbReference type="FunFam" id="2.10.25.10:FF:000106">
    <property type="entry name" value="Heparan sulfate proteoglycan 2"/>
    <property type="match status" value="1"/>
</dbReference>
<evidence type="ECO:0000256" key="4">
    <source>
        <dbReference type="ARBA" id="ARBA00022729"/>
    </source>
</evidence>
<keyword evidence="15" id="KW-1185">Reference proteome</keyword>
<dbReference type="FunFam" id="2.10.25.10:FF:000069">
    <property type="entry name" value="Laminin subunit alpha 1"/>
    <property type="match status" value="1"/>
</dbReference>
<dbReference type="InterPro" id="IPR008211">
    <property type="entry name" value="Laminin_N"/>
</dbReference>
<keyword evidence="3" id="KW-0272">Extracellular matrix</keyword>
<evidence type="ECO:0000256" key="3">
    <source>
        <dbReference type="ARBA" id="ARBA00022530"/>
    </source>
</evidence>
<organism evidence="14 15">
    <name type="scientific">Diploptera punctata</name>
    <name type="common">Pacific beetle cockroach</name>
    <dbReference type="NCBI Taxonomy" id="6984"/>
    <lineage>
        <taxon>Eukaryota</taxon>
        <taxon>Metazoa</taxon>
        <taxon>Ecdysozoa</taxon>
        <taxon>Arthropoda</taxon>
        <taxon>Hexapoda</taxon>
        <taxon>Insecta</taxon>
        <taxon>Pterygota</taxon>
        <taxon>Neoptera</taxon>
        <taxon>Polyneoptera</taxon>
        <taxon>Dictyoptera</taxon>
        <taxon>Blattodea</taxon>
        <taxon>Blaberoidea</taxon>
        <taxon>Blaberidae</taxon>
        <taxon>Diplopterinae</taxon>
        <taxon>Diploptera</taxon>
    </lineage>
</organism>
<dbReference type="GO" id="GO:0009887">
    <property type="term" value="P:animal organ morphogenesis"/>
    <property type="evidence" value="ECO:0007669"/>
    <property type="project" value="TreeGrafter"/>
</dbReference>
<keyword evidence="2" id="KW-0964">Secreted</keyword>
<evidence type="ECO:0000259" key="11">
    <source>
        <dbReference type="PROSITE" id="PS50027"/>
    </source>
</evidence>
<feature type="disulfide bond" evidence="10">
    <location>
        <begin position="665"/>
        <end position="674"/>
    </location>
</feature>
<dbReference type="Pfam" id="PF00052">
    <property type="entry name" value="Laminin_B"/>
    <property type="match status" value="1"/>
</dbReference>
<keyword evidence="6" id="KW-0084">Basement membrane</keyword>
<dbReference type="InterPro" id="IPR000742">
    <property type="entry name" value="EGF"/>
</dbReference>
<feature type="domain" description="Laminin IV type A" evidence="12">
    <location>
        <begin position="325"/>
        <end position="505"/>
    </location>
</feature>
<feature type="domain" description="Laminin EGF-like" evidence="11">
    <location>
        <begin position="741"/>
        <end position="788"/>
    </location>
</feature>
<feature type="domain" description="Laminin EGF-like" evidence="11">
    <location>
        <begin position="648"/>
        <end position="692"/>
    </location>
</feature>
<dbReference type="SMART" id="SM00281">
    <property type="entry name" value="LamB"/>
    <property type="match status" value="1"/>
</dbReference>
<dbReference type="InterPro" id="IPR002049">
    <property type="entry name" value="LE_dom"/>
</dbReference>
<dbReference type="PANTHER" id="PTHR10574:SF428">
    <property type="entry name" value="LAMININ SUBUNIT ALPHA-1-LIKE PROTEIN"/>
    <property type="match status" value="1"/>
</dbReference>
<dbReference type="Pfam" id="PF00053">
    <property type="entry name" value="EGF_laminin"/>
    <property type="match status" value="9"/>
</dbReference>
<evidence type="ECO:0000256" key="8">
    <source>
        <dbReference type="ARBA" id="ARBA00023180"/>
    </source>
</evidence>
<feature type="domain" description="Laminin N-terminal" evidence="13">
    <location>
        <begin position="1"/>
        <end position="75"/>
    </location>
</feature>
<proteinExistence type="predicted"/>
<dbReference type="EMBL" id="JASPKZ010001215">
    <property type="protein sequence ID" value="KAJ9598480.1"/>
    <property type="molecule type" value="Genomic_DNA"/>
</dbReference>
<evidence type="ECO:0000256" key="5">
    <source>
        <dbReference type="ARBA" id="ARBA00022737"/>
    </source>
</evidence>
<evidence type="ECO:0000259" key="13">
    <source>
        <dbReference type="PROSITE" id="PS51117"/>
    </source>
</evidence>
<dbReference type="Gene3D" id="2.60.120.260">
    <property type="entry name" value="Galactose-binding domain-like"/>
    <property type="match status" value="1"/>
</dbReference>
<dbReference type="PRINTS" id="PR00011">
    <property type="entry name" value="EGFLAMININ"/>
</dbReference>
<dbReference type="FunFam" id="2.10.25.10:FF:000082">
    <property type="entry name" value="Laminin subunit alpha 1"/>
    <property type="match status" value="2"/>
</dbReference>
<evidence type="ECO:0000256" key="9">
    <source>
        <dbReference type="ARBA" id="ARBA00023292"/>
    </source>
</evidence>
<feature type="disulfide bond" evidence="10">
    <location>
        <begin position="558"/>
        <end position="567"/>
    </location>
</feature>
<gene>
    <name evidence="14" type="ORF">L9F63_010833</name>
</gene>
<accession>A0AAD8EPL4</accession>
<dbReference type="PROSITE" id="PS50027">
    <property type="entry name" value="EGF_LAM_2"/>
    <property type="match status" value="6"/>
</dbReference>
<evidence type="ECO:0000256" key="2">
    <source>
        <dbReference type="ARBA" id="ARBA00022525"/>
    </source>
</evidence>
<dbReference type="SMART" id="SM00180">
    <property type="entry name" value="EGF_Lam"/>
    <property type="match status" value="9"/>
</dbReference>
<keyword evidence="8" id="KW-0325">Glycoprotein</keyword>
<keyword evidence="7 10" id="KW-1015">Disulfide bond</keyword>
<feature type="disulfide bond" evidence="10">
    <location>
        <begin position="741"/>
        <end position="753"/>
    </location>
</feature>
<dbReference type="GO" id="GO:0048731">
    <property type="term" value="P:system development"/>
    <property type="evidence" value="ECO:0007669"/>
    <property type="project" value="UniProtKB-ARBA"/>
</dbReference>
<comment type="subcellular location">
    <subcellularLocation>
        <location evidence="1">Secreted</location>
        <location evidence="1">Extracellular space</location>
        <location evidence="1">Extracellular matrix</location>
        <location evidence="1">Basement membrane</location>
    </subcellularLocation>
</comment>
<dbReference type="PROSITE" id="PS51117">
    <property type="entry name" value="LAMININ_NTER"/>
    <property type="match status" value="1"/>
</dbReference>
<dbReference type="PROSITE" id="PS01248">
    <property type="entry name" value="EGF_LAM_1"/>
    <property type="match status" value="4"/>
</dbReference>
<keyword evidence="4" id="KW-0732">Signal</keyword>
<dbReference type="Gene3D" id="2.170.300.10">
    <property type="entry name" value="Tie2 ligand-binding domain superfamily"/>
    <property type="match status" value="1"/>
</dbReference>
<protein>
    <submittedName>
        <fullName evidence="14">Uncharacterized protein</fullName>
    </submittedName>
</protein>
<feature type="disulfide bond" evidence="10">
    <location>
        <begin position="715"/>
        <end position="724"/>
    </location>
</feature>
<dbReference type="Proteomes" id="UP001233999">
    <property type="component" value="Unassembled WGS sequence"/>
</dbReference>
<dbReference type="PROSITE" id="PS00022">
    <property type="entry name" value="EGF_1"/>
    <property type="match status" value="2"/>
</dbReference>
<evidence type="ECO:0000256" key="6">
    <source>
        <dbReference type="ARBA" id="ARBA00022869"/>
    </source>
</evidence>
<comment type="caution">
    <text evidence="10">Lacks conserved residue(s) required for the propagation of feature annotation.</text>
</comment>
<feature type="disulfide bond" evidence="10">
    <location>
        <begin position="230"/>
        <end position="239"/>
    </location>
</feature>
<comment type="caution">
    <text evidence="14">The sequence shown here is derived from an EMBL/GenBank/DDBJ whole genome shotgun (WGS) entry which is preliminary data.</text>
</comment>
<reference evidence="14" key="1">
    <citation type="journal article" date="2023" name="IScience">
        <title>Live-bearing cockroach genome reveals convergent evolutionary mechanisms linked to viviparity in insects and beyond.</title>
        <authorList>
            <person name="Fouks B."/>
            <person name="Harrison M.C."/>
            <person name="Mikhailova A.A."/>
            <person name="Marchal E."/>
            <person name="English S."/>
            <person name="Carruthers M."/>
            <person name="Jennings E.C."/>
            <person name="Chiamaka E.L."/>
            <person name="Frigard R.A."/>
            <person name="Pippel M."/>
            <person name="Attardo G.M."/>
            <person name="Benoit J.B."/>
            <person name="Bornberg-Bauer E."/>
            <person name="Tobe S.S."/>
        </authorList>
    </citation>
    <scope>NUCLEOTIDE SEQUENCE</scope>
    <source>
        <strain evidence="14">Stay&amp;Tobe</strain>
    </source>
</reference>
<feature type="disulfide bond" evidence="10">
    <location>
        <begin position="274"/>
        <end position="283"/>
    </location>
</feature>
<name>A0AAD8EPL4_DIPPU</name>
<evidence type="ECO:0000313" key="15">
    <source>
        <dbReference type="Proteomes" id="UP001233999"/>
    </source>
</evidence>
<feature type="non-terminal residue" evidence="14">
    <location>
        <position position="1"/>
    </location>
</feature>
<feature type="domain" description="Laminin EGF-like" evidence="11">
    <location>
        <begin position="203"/>
        <end position="254"/>
    </location>
</feature>
<feature type="non-terminal residue" evidence="14">
    <location>
        <position position="793"/>
    </location>
</feature>
<dbReference type="FunFam" id="2.10.25.10:FF:000130">
    <property type="entry name" value="Laminin subunit beta 1"/>
    <property type="match status" value="1"/>
</dbReference>
<dbReference type="PROSITE" id="PS51115">
    <property type="entry name" value="LAMININ_IVA"/>
    <property type="match status" value="1"/>
</dbReference>
<dbReference type="InterPro" id="IPR050440">
    <property type="entry name" value="Laminin/Netrin_ECM"/>
</dbReference>
<dbReference type="AlphaFoldDB" id="A0AAD8EPL4"/>
<keyword evidence="9 10" id="KW-0424">Laminin EGF-like domain</keyword>
<keyword evidence="5" id="KW-0677">Repeat</keyword>
<evidence type="ECO:0000256" key="7">
    <source>
        <dbReference type="ARBA" id="ARBA00023157"/>
    </source>
</evidence>